<dbReference type="OrthoDB" id="3181909at2"/>
<keyword evidence="1" id="KW-0378">Hydrolase</keyword>
<dbReference type="PANTHER" id="PTHR48081">
    <property type="entry name" value="AB HYDROLASE SUPERFAMILY PROTEIN C4A8.06C"/>
    <property type="match status" value="1"/>
</dbReference>
<evidence type="ECO:0000256" key="1">
    <source>
        <dbReference type="ARBA" id="ARBA00022801"/>
    </source>
</evidence>
<dbReference type="Proteomes" id="UP000231693">
    <property type="component" value="Unassembled WGS sequence"/>
</dbReference>
<reference evidence="3 4" key="1">
    <citation type="submission" date="2017-11" db="EMBL/GenBank/DDBJ databases">
        <title>Genomic Encyclopedia of Archaeal and Bacterial Type Strains, Phase II (KMG-II): From Individual Species to Whole Genera.</title>
        <authorList>
            <person name="Goeker M."/>
        </authorList>
    </citation>
    <scope>NUCLEOTIDE SEQUENCE [LARGE SCALE GENOMIC DNA]</scope>
    <source>
        <strain evidence="3 4">DSM 25478</strain>
    </source>
</reference>
<dbReference type="InterPro" id="IPR029058">
    <property type="entry name" value="AB_hydrolase_fold"/>
</dbReference>
<comment type="caution">
    <text evidence="3">The sequence shown here is derived from an EMBL/GenBank/DDBJ whole genome shotgun (WGS) entry which is preliminary data.</text>
</comment>
<dbReference type="InterPro" id="IPR050300">
    <property type="entry name" value="GDXG_lipolytic_enzyme"/>
</dbReference>
<protein>
    <submittedName>
        <fullName evidence="3">Acetyl esterase/lipase</fullName>
    </submittedName>
</protein>
<evidence type="ECO:0000313" key="4">
    <source>
        <dbReference type="Proteomes" id="UP000231693"/>
    </source>
</evidence>
<dbReference type="InterPro" id="IPR013094">
    <property type="entry name" value="AB_hydrolase_3"/>
</dbReference>
<organism evidence="3 4">
    <name type="scientific">Sediminihabitans luteus</name>
    <dbReference type="NCBI Taxonomy" id="1138585"/>
    <lineage>
        <taxon>Bacteria</taxon>
        <taxon>Bacillati</taxon>
        <taxon>Actinomycetota</taxon>
        <taxon>Actinomycetes</taxon>
        <taxon>Micrococcales</taxon>
        <taxon>Cellulomonadaceae</taxon>
        <taxon>Sediminihabitans</taxon>
    </lineage>
</organism>
<dbReference type="Gene3D" id="3.40.50.1820">
    <property type="entry name" value="alpha/beta hydrolase"/>
    <property type="match status" value="1"/>
</dbReference>
<dbReference type="AlphaFoldDB" id="A0A2M9CC79"/>
<feature type="domain" description="Alpha/beta hydrolase fold-3" evidence="2">
    <location>
        <begin position="46"/>
        <end position="255"/>
    </location>
</feature>
<proteinExistence type="predicted"/>
<accession>A0A2M9CC79</accession>
<dbReference type="EMBL" id="PGFE01000007">
    <property type="protein sequence ID" value="PJJ68620.1"/>
    <property type="molecule type" value="Genomic_DNA"/>
</dbReference>
<dbReference type="SUPFAM" id="SSF53474">
    <property type="entry name" value="alpha/beta-Hydrolases"/>
    <property type="match status" value="1"/>
</dbReference>
<dbReference type="Pfam" id="PF07859">
    <property type="entry name" value="Abhydrolase_3"/>
    <property type="match status" value="1"/>
</dbReference>
<keyword evidence="4" id="KW-1185">Reference proteome</keyword>
<dbReference type="PANTHER" id="PTHR48081:SF8">
    <property type="entry name" value="ALPHA_BETA HYDROLASE FOLD-3 DOMAIN-CONTAINING PROTEIN-RELATED"/>
    <property type="match status" value="1"/>
</dbReference>
<evidence type="ECO:0000259" key="2">
    <source>
        <dbReference type="Pfam" id="PF07859"/>
    </source>
</evidence>
<dbReference type="GO" id="GO:0016787">
    <property type="term" value="F:hydrolase activity"/>
    <property type="evidence" value="ECO:0007669"/>
    <property type="project" value="UniProtKB-KW"/>
</dbReference>
<evidence type="ECO:0000313" key="3">
    <source>
        <dbReference type="EMBL" id="PJJ68620.1"/>
    </source>
</evidence>
<dbReference type="RefSeq" id="WP_100424177.1">
    <property type="nucleotide sequence ID" value="NZ_BOOX01000011.1"/>
</dbReference>
<gene>
    <name evidence="3" type="ORF">CLV28_3036</name>
</gene>
<name>A0A2M9CC79_9CELL</name>
<sequence>MSDEAPAIPPTDRPTVRTHEATVPSVVDVPVRVYVPEPAGAPPGVLVWAHGGGFVHGGLDMPESDALARGIAAQAGVVVVAVDYELAGDGRGYPVPHTQLRDVLAWTRAQAAGWGADPATVAAGGASAGACVVLGATLSLLDDGLPLPARLLLAYPAAHRVLRRDPSLAPPAQGPDPVSRFDDERMASMFGTYANGVDPAPYLSVDGRDLTGMPPMLVHAALLDDLRTSAEDLVARAVADGVEARLHVADAGHGYLNHDPAGHASSATVEAFARTF</sequence>